<dbReference type="EMBL" id="LT629973">
    <property type="protein sequence ID" value="SEH87971.1"/>
    <property type="molecule type" value="Genomic_DNA"/>
</dbReference>
<evidence type="ECO:0000313" key="3">
    <source>
        <dbReference type="Proteomes" id="UP000176204"/>
    </source>
</evidence>
<keyword evidence="3" id="KW-1185">Reference proteome</keyword>
<protein>
    <submittedName>
        <fullName evidence="2">Adc synthase</fullName>
    </submittedName>
</protein>
<gene>
    <name evidence="2" type="ORF">PYTT_1413</name>
</gene>
<name>A0A1C7P9V6_9BACT</name>
<dbReference type="InterPro" id="IPR005801">
    <property type="entry name" value="ADC_synthase"/>
</dbReference>
<dbReference type="OrthoDB" id="9803598at2"/>
<proteinExistence type="predicted"/>
<organism evidence="2 3">
    <name type="scientific">Akkermansia glycaniphila</name>
    <dbReference type="NCBI Taxonomy" id="1679444"/>
    <lineage>
        <taxon>Bacteria</taxon>
        <taxon>Pseudomonadati</taxon>
        <taxon>Verrucomicrobiota</taxon>
        <taxon>Verrucomicrobiia</taxon>
        <taxon>Verrucomicrobiales</taxon>
        <taxon>Akkermansiaceae</taxon>
        <taxon>Akkermansia</taxon>
    </lineage>
</organism>
<dbReference type="KEGG" id="agl:PYTT_1413"/>
<sequence>MKAEEIIQCPAGAMFRHPEKGLVIGVGPFEECADWPEGRTAFYVNDFFLSAAKPWKIPSEVVVLSESCLRKEPLPVQWEAPSPAAFVQVFEEIARELKSGRLVKTVPAVAEKGVIGEGHSPKEIVLAAASAPDYLYPYAFWEGDRGICGATPEILFRQRGRRLETMALAGTARPEDIEVFRDDAKEIHEHEIVVRALLSRLSPHGNLVRAPRGIMELGSLVHFLTPLALDADEDLSPGFWLNLLHPTPALGCQPCTPETLGLLKQWRERLRCPASFGAPFGLGMDGEVIMLVAIRGVEWRGNRLSLTAGGGIVEASSVTHEWREFGLKRAAIRRVLGLA</sequence>
<dbReference type="SUPFAM" id="SSF56322">
    <property type="entry name" value="ADC synthase"/>
    <property type="match status" value="1"/>
</dbReference>
<dbReference type="AlphaFoldDB" id="A0A1C7P9V6"/>
<dbReference type="STRING" id="1679444.PYTT_1413"/>
<dbReference type="InterPro" id="IPR015890">
    <property type="entry name" value="Chorismate_C"/>
</dbReference>
<dbReference type="Proteomes" id="UP000176204">
    <property type="component" value="Chromosome I"/>
</dbReference>
<dbReference type="Pfam" id="PF00425">
    <property type="entry name" value="Chorismate_bind"/>
    <property type="match status" value="1"/>
</dbReference>
<dbReference type="PANTHER" id="PTHR42839:SF2">
    <property type="entry name" value="ISOCHORISMATE SYNTHASE ENTC"/>
    <property type="match status" value="1"/>
</dbReference>
<dbReference type="PANTHER" id="PTHR42839">
    <property type="entry name" value="ISOCHORISMATE SYNTHASE ENTC"/>
    <property type="match status" value="1"/>
</dbReference>
<evidence type="ECO:0000313" key="2">
    <source>
        <dbReference type="EMBL" id="SEH87971.1"/>
    </source>
</evidence>
<accession>A0A1C7P9V6</accession>
<evidence type="ECO:0000259" key="1">
    <source>
        <dbReference type="Pfam" id="PF00425"/>
    </source>
</evidence>
<feature type="domain" description="Chorismate-utilising enzyme C-terminal" evidence="1">
    <location>
        <begin position="84"/>
        <end position="328"/>
    </location>
</feature>
<dbReference type="Gene3D" id="3.60.120.10">
    <property type="entry name" value="Anthranilate synthase"/>
    <property type="match status" value="1"/>
</dbReference>
<reference evidence="3" key="1">
    <citation type="submission" date="2016-09" db="EMBL/GenBank/DDBJ databases">
        <authorList>
            <person name="Koehorst J."/>
        </authorList>
    </citation>
    <scope>NUCLEOTIDE SEQUENCE [LARGE SCALE GENOMIC DNA]</scope>
</reference>
<dbReference type="RefSeq" id="WP_067771677.1">
    <property type="nucleotide sequence ID" value="NZ_LIGX01000001.1"/>
</dbReference>